<reference evidence="1 2" key="1">
    <citation type="journal article" date="2020" name="Nature">
        <title>Six reference-quality genomes reveal evolution of bat adaptations.</title>
        <authorList>
            <person name="Jebb D."/>
            <person name="Huang Z."/>
            <person name="Pippel M."/>
            <person name="Hughes G.M."/>
            <person name="Lavrichenko K."/>
            <person name="Devanna P."/>
            <person name="Winkler S."/>
            <person name="Jermiin L.S."/>
            <person name="Skirmuntt E.C."/>
            <person name="Katzourakis A."/>
            <person name="Burkitt-Gray L."/>
            <person name="Ray D.A."/>
            <person name="Sullivan K.A.M."/>
            <person name="Roscito J.G."/>
            <person name="Kirilenko B.M."/>
            <person name="Davalos L.M."/>
            <person name="Corthals A.P."/>
            <person name="Power M.L."/>
            <person name="Jones G."/>
            <person name="Ransome R.D."/>
            <person name="Dechmann D.K.N."/>
            <person name="Locatelli A.G."/>
            <person name="Puechmaille S.J."/>
            <person name="Fedrigo O."/>
            <person name="Jarvis E.D."/>
            <person name="Hiller M."/>
            <person name="Vernes S.C."/>
            <person name="Myers E.W."/>
            <person name="Teeling E.C."/>
        </authorList>
    </citation>
    <scope>NUCLEOTIDE SEQUENCE [LARGE SCALE GENOMIC DNA]</scope>
    <source>
        <strain evidence="1">MRouAeg1</strain>
        <tissue evidence="1">Muscle</tissue>
    </source>
</reference>
<organism evidence="1 2">
    <name type="scientific">Rousettus aegyptiacus</name>
    <name type="common">Egyptian fruit bat</name>
    <name type="synonym">Pteropus aegyptiacus</name>
    <dbReference type="NCBI Taxonomy" id="9407"/>
    <lineage>
        <taxon>Eukaryota</taxon>
        <taxon>Metazoa</taxon>
        <taxon>Chordata</taxon>
        <taxon>Craniata</taxon>
        <taxon>Vertebrata</taxon>
        <taxon>Euteleostomi</taxon>
        <taxon>Mammalia</taxon>
        <taxon>Eutheria</taxon>
        <taxon>Laurasiatheria</taxon>
        <taxon>Chiroptera</taxon>
        <taxon>Yinpterochiroptera</taxon>
        <taxon>Pteropodoidea</taxon>
        <taxon>Pteropodidae</taxon>
        <taxon>Rousettinae</taxon>
        <taxon>Rousettus</taxon>
    </lineage>
</organism>
<gene>
    <name evidence="1" type="ORF">HJG63_012245</name>
</gene>
<dbReference type="AlphaFoldDB" id="A0A7J8F074"/>
<protein>
    <submittedName>
        <fullName evidence="1">Uncharacterized protein</fullName>
    </submittedName>
</protein>
<name>A0A7J8F074_ROUAE</name>
<proteinExistence type="predicted"/>
<evidence type="ECO:0000313" key="1">
    <source>
        <dbReference type="EMBL" id="KAF6441016.1"/>
    </source>
</evidence>
<dbReference type="EMBL" id="JACASE010000008">
    <property type="protein sequence ID" value="KAF6441016.1"/>
    <property type="molecule type" value="Genomic_DNA"/>
</dbReference>
<keyword evidence="2" id="KW-1185">Reference proteome</keyword>
<sequence>MEWFQHHLKKKKKPSYYSQGVRGPGIYGRGVFALSLTKAMPSRVKNSLQYSFWKSYVSYFLGTTKCLVYHICFQLHITSVNVPHSYFRGENTFINEHGCSPPVPFPPQTFKYAHQLLLTVQRVGSVYPPSFLSYSARSCGSLKASLFICCVVQSLTLGRHAKRKPISLFPVVLIGRARCLPLH</sequence>
<evidence type="ECO:0000313" key="2">
    <source>
        <dbReference type="Proteomes" id="UP000593571"/>
    </source>
</evidence>
<dbReference type="Proteomes" id="UP000593571">
    <property type="component" value="Unassembled WGS sequence"/>
</dbReference>
<accession>A0A7J8F074</accession>
<comment type="caution">
    <text evidence="1">The sequence shown here is derived from an EMBL/GenBank/DDBJ whole genome shotgun (WGS) entry which is preliminary data.</text>
</comment>